<accession>A0ABS5HH36</accession>
<keyword evidence="14 19" id="KW-0560">Oxidoreductase</keyword>
<evidence type="ECO:0000256" key="10">
    <source>
        <dbReference type="ARBA" id="ARBA00022827"/>
    </source>
</evidence>
<feature type="domain" description="UDP-N-acetylenolpyruvoylglucosamine reductase C-terminal" evidence="20">
    <location>
        <begin position="168"/>
        <end position="256"/>
    </location>
</feature>
<evidence type="ECO:0000256" key="4">
    <source>
        <dbReference type="ARBA" id="ARBA00004752"/>
    </source>
</evidence>
<protein>
    <recommendedName>
        <fullName evidence="6 19">UDP-N-acetylenolpyruvoylglucosamine reductase</fullName>
        <ecNumber evidence="5 19">1.3.1.98</ecNumber>
    </recommendedName>
    <alternativeName>
        <fullName evidence="17 19">UDP-N-acetylmuramate dehydrogenase</fullName>
    </alternativeName>
</protein>
<evidence type="ECO:0000313" key="21">
    <source>
        <dbReference type="EMBL" id="MBR8463325.1"/>
    </source>
</evidence>
<evidence type="ECO:0000313" key="22">
    <source>
        <dbReference type="Proteomes" id="UP000682951"/>
    </source>
</evidence>
<keyword evidence="15 19" id="KW-0131">Cell cycle</keyword>
<evidence type="ECO:0000256" key="17">
    <source>
        <dbReference type="ARBA" id="ARBA00031026"/>
    </source>
</evidence>
<evidence type="ECO:0000256" key="6">
    <source>
        <dbReference type="ARBA" id="ARBA00015188"/>
    </source>
</evidence>
<keyword evidence="22" id="KW-1185">Reference proteome</keyword>
<comment type="pathway">
    <text evidence="4 19">Cell wall biogenesis; peptidoglycan biosynthesis.</text>
</comment>
<evidence type="ECO:0000256" key="7">
    <source>
        <dbReference type="ARBA" id="ARBA00022490"/>
    </source>
</evidence>
<dbReference type="EMBL" id="JAGSSW010000001">
    <property type="protein sequence ID" value="MBR8463325.1"/>
    <property type="molecule type" value="Genomic_DNA"/>
</dbReference>
<dbReference type="Proteomes" id="UP000682951">
    <property type="component" value="Unassembled WGS sequence"/>
</dbReference>
<evidence type="ECO:0000256" key="8">
    <source>
        <dbReference type="ARBA" id="ARBA00022618"/>
    </source>
</evidence>
<dbReference type="InterPro" id="IPR016169">
    <property type="entry name" value="FAD-bd_PCMH_sub2"/>
</dbReference>
<keyword evidence="13 19" id="KW-0573">Peptidoglycan synthesis</keyword>
<evidence type="ECO:0000259" key="20">
    <source>
        <dbReference type="Pfam" id="PF02873"/>
    </source>
</evidence>
<sequence length="257" mass="27672">MTRVIDFTKFSSVRIGGVHEVAVINSPVESLCGAVLIGGANNLLVSPNPPKMAILGDAFDYINLNGDELEIGAAIKSSRIYNFAKQHNIANFEFLKNIPGTLGGLVKMNAGLCGFSISDTLTQVHLGRGWVSRDEIGFSYRFSSISEPIFGAKFKVKSGFSEVRANEFATKRSNQPRGASFGSCFVNPSGDYAGRLLEAVGLKGHIIGGAKFSEQHANFLINFNNATFDDAMSLISLAKELVLVEFGVELKTEVVVL</sequence>
<comment type="caution">
    <text evidence="21">The sequence shown here is derived from an EMBL/GenBank/DDBJ whole genome shotgun (WGS) entry which is preliminary data.</text>
</comment>
<comment type="subcellular location">
    <subcellularLocation>
        <location evidence="3 19">Cytoplasm</location>
    </subcellularLocation>
</comment>
<dbReference type="Gene3D" id="3.30.465.10">
    <property type="match status" value="1"/>
</dbReference>
<evidence type="ECO:0000256" key="14">
    <source>
        <dbReference type="ARBA" id="ARBA00023002"/>
    </source>
</evidence>
<dbReference type="NCBIfam" id="TIGR00179">
    <property type="entry name" value="murB"/>
    <property type="match status" value="1"/>
</dbReference>
<dbReference type="Pfam" id="PF02873">
    <property type="entry name" value="MurB_C"/>
    <property type="match status" value="1"/>
</dbReference>
<evidence type="ECO:0000256" key="11">
    <source>
        <dbReference type="ARBA" id="ARBA00022857"/>
    </source>
</evidence>
<dbReference type="InterPro" id="IPR036635">
    <property type="entry name" value="MurB_C_sf"/>
</dbReference>
<evidence type="ECO:0000256" key="9">
    <source>
        <dbReference type="ARBA" id="ARBA00022630"/>
    </source>
</evidence>
<evidence type="ECO:0000256" key="2">
    <source>
        <dbReference type="ARBA" id="ARBA00003921"/>
    </source>
</evidence>
<comment type="function">
    <text evidence="2 19">Cell wall formation.</text>
</comment>
<feature type="active site" evidence="19">
    <location>
        <position position="141"/>
    </location>
</feature>
<dbReference type="Gene3D" id="3.90.78.10">
    <property type="entry name" value="UDP-N-acetylenolpyruvoylglucosamine reductase, C-terminal domain"/>
    <property type="match status" value="1"/>
</dbReference>
<evidence type="ECO:0000256" key="5">
    <source>
        <dbReference type="ARBA" id="ARBA00012518"/>
    </source>
</evidence>
<reference evidence="21 22" key="1">
    <citation type="submission" date="2021-04" db="EMBL/GenBank/DDBJ databases">
        <title>Molecular and phenotypic characterization and identification of bacterial isolates recovered from the Anatolian ground squirrels (Spermophilus xanthoprymnus) and which have the potential to form a new species in the Campylobacter genus.</title>
        <authorList>
            <person name="Aydin F."/>
            <person name="Abay S."/>
            <person name="Kayman T."/>
            <person name="Karakaya E."/>
            <person name="Mustak H.K."/>
            <person name="Mustak I.B."/>
            <person name="Bilgin N."/>
            <person name="Duzler A."/>
            <person name="Sahin O."/>
            <person name="Guran O."/>
            <person name="Saticioglu I.B."/>
        </authorList>
    </citation>
    <scope>NUCLEOTIDE SEQUENCE [LARGE SCALE GENOMIC DNA]</scope>
    <source>
        <strain evidence="22">faydin-G24</strain>
    </source>
</reference>
<dbReference type="SUPFAM" id="SSF56194">
    <property type="entry name" value="Uridine diphospho-N-Acetylenolpyruvylglucosamine reductase, MurB, C-terminal domain"/>
    <property type="match status" value="1"/>
</dbReference>
<dbReference type="PANTHER" id="PTHR21071">
    <property type="entry name" value="UDP-N-ACETYLENOLPYRUVOYLGLUCOSAMINE REDUCTASE"/>
    <property type="match status" value="1"/>
</dbReference>
<evidence type="ECO:0000256" key="19">
    <source>
        <dbReference type="HAMAP-Rule" id="MF_00037"/>
    </source>
</evidence>
<evidence type="ECO:0000256" key="12">
    <source>
        <dbReference type="ARBA" id="ARBA00022960"/>
    </source>
</evidence>
<dbReference type="InterPro" id="IPR011601">
    <property type="entry name" value="MurB_C"/>
</dbReference>
<dbReference type="NCBIfam" id="NF010479">
    <property type="entry name" value="PRK13904.1"/>
    <property type="match status" value="1"/>
</dbReference>
<dbReference type="InterPro" id="IPR003170">
    <property type="entry name" value="MurB"/>
</dbReference>
<keyword evidence="7 19" id="KW-0963">Cytoplasm</keyword>
<feature type="active site" description="Proton donor" evidence="19">
    <location>
        <position position="183"/>
    </location>
</feature>
<dbReference type="InterPro" id="IPR036318">
    <property type="entry name" value="FAD-bd_PCMH-like_sf"/>
</dbReference>
<dbReference type="RefSeq" id="WP_212141510.1">
    <property type="nucleotide sequence ID" value="NZ_JAGSSW010000001.1"/>
</dbReference>
<name>A0ABS5HH36_9BACT</name>
<feature type="active site" evidence="19">
    <location>
        <position position="253"/>
    </location>
</feature>
<evidence type="ECO:0000256" key="13">
    <source>
        <dbReference type="ARBA" id="ARBA00022984"/>
    </source>
</evidence>
<comment type="similarity">
    <text evidence="19">Belongs to the MurB family.</text>
</comment>
<keyword evidence="9 19" id="KW-0285">Flavoprotein</keyword>
<dbReference type="HAMAP" id="MF_00037">
    <property type="entry name" value="MurB"/>
    <property type="match status" value="1"/>
</dbReference>
<dbReference type="EC" id="1.3.1.98" evidence="5 19"/>
<keyword evidence="10 19" id="KW-0274">FAD</keyword>
<keyword evidence="11 19" id="KW-0521">NADP</keyword>
<evidence type="ECO:0000256" key="3">
    <source>
        <dbReference type="ARBA" id="ARBA00004496"/>
    </source>
</evidence>
<keyword evidence="12 19" id="KW-0133">Cell shape</keyword>
<keyword evidence="8 19" id="KW-0132">Cell division</keyword>
<comment type="cofactor">
    <cofactor evidence="1 19">
        <name>FAD</name>
        <dbReference type="ChEBI" id="CHEBI:57692"/>
    </cofactor>
</comment>
<dbReference type="GO" id="GO:0008762">
    <property type="term" value="F:UDP-N-acetylmuramate dehydrogenase activity"/>
    <property type="evidence" value="ECO:0007669"/>
    <property type="project" value="UniProtKB-EC"/>
</dbReference>
<comment type="catalytic activity">
    <reaction evidence="18 19">
        <text>UDP-N-acetyl-alpha-D-muramate + NADP(+) = UDP-N-acetyl-3-O-(1-carboxyvinyl)-alpha-D-glucosamine + NADPH + H(+)</text>
        <dbReference type="Rhea" id="RHEA:12248"/>
        <dbReference type="ChEBI" id="CHEBI:15378"/>
        <dbReference type="ChEBI" id="CHEBI:57783"/>
        <dbReference type="ChEBI" id="CHEBI:58349"/>
        <dbReference type="ChEBI" id="CHEBI:68483"/>
        <dbReference type="ChEBI" id="CHEBI:70757"/>
        <dbReference type="EC" id="1.3.1.98"/>
    </reaction>
</comment>
<evidence type="ECO:0000256" key="1">
    <source>
        <dbReference type="ARBA" id="ARBA00001974"/>
    </source>
</evidence>
<keyword evidence="16 19" id="KW-0961">Cell wall biogenesis/degradation</keyword>
<evidence type="ECO:0000256" key="15">
    <source>
        <dbReference type="ARBA" id="ARBA00023306"/>
    </source>
</evidence>
<gene>
    <name evidence="19" type="primary">murB</name>
    <name evidence="21" type="ORF">KDD93_01905</name>
</gene>
<organism evidence="21 22">
    <name type="scientific">Campylobacter anatolicus</name>
    <dbReference type="NCBI Taxonomy" id="2829105"/>
    <lineage>
        <taxon>Bacteria</taxon>
        <taxon>Pseudomonadati</taxon>
        <taxon>Campylobacterota</taxon>
        <taxon>Epsilonproteobacteria</taxon>
        <taxon>Campylobacterales</taxon>
        <taxon>Campylobacteraceae</taxon>
        <taxon>Campylobacter</taxon>
    </lineage>
</organism>
<dbReference type="SUPFAM" id="SSF56176">
    <property type="entry name" value="FAD-binding/transporter-associated domain-like"/>
    <property type="match status" value="1"/>
</dbReference>
<dbReference type="PANTHER" id="PTHR21071:SF4">
    <property type="entry name" value="UDP-N-ACETYLENOLPYRUVOYLGLUCOSAMINE REDUCTASE"/>
    <property type="match status" value="1"/>
</dbReference>
<proteinExistence type="inferred from homology"/>
<evidence type="ECO:0000256" key="16">
    <source>
        <dbReference type="ARBA" id="ARBA00023316"/>
    </source>
</evidence>
<evidence type="ECO:0000256" key="18">
    <source>
        <dbReference type="ARBA" id="ARBA00048914"/>
    </source>
</evidence>